<reference evidence="1" key="1">
    <citation type="submission" date="2014-09" db="EMBL/GenBank/DDBJ databases">
        <authorList>
            <person name="Magalhaes I.L.F."/>
            <person name="Oliveira U."/>
            <person name="Santos F.R."/>
            <person name="Vidigal T.H.D.A."/>
            <person name="Brescovit A.D."/>
            <person name="Santos A.J."/>
        </authorList>
    </citation>
    <scope>NUCLEOTIDE SEQUENCE</scope>
    <source>
        <tissue evidence="1">Shoot tissue taken approximately 20 cm above the soil surface</tissue>
    </source>
</reference>
<protein>
    <submittedName>
        <fullName evidence="1">Uncharacterized protein</fullName>
    </submittedName>
</protein>
<sequence>MVRHSEASGLANISDKRDHYPTQHWVNQRKISLSYFFITIPPRSCRCWPKYIASVIVLYIPTQLRMHEAHECCRKRIWSMRTRGGITCCRGGRGAG</sequence>
<accession>A0A0A9GL92</accession>
<evidence type="ECO:0000313" key="1">
    <source>
        <dbReference type="EMBL" id="JAE25252.1"/>
    </source>
</evidence>
<reference evidence="1" key="2">
    <citation type="journal article" date="2015" name="Data Brief">
        <title>Shoot transcriptome of the giant reed, Arundo donax.</title>
        <authorList>
            <person name="Barrero R.A."/>
            <person name="Guerrero F.D."/>
            <person name="Moolhuijzen P."/>
            <person name="Goolsby J.A."/>
            <person name="Tidwell J."/>
            <person name="Bellgard S.E."/>
            <person name="Bellgard M.I."/>
        </authorList>
    </citation>
    <scope>NUCLEOTIDE SEQUENCE</scope>
    <source>
        <tissue evidence="1">Shoot tissue taken approximately 20 cm above the soil surface</tissue>
    </source>
</reference>
<organism evidence="1">
    <name type="scientific">Arundo donax</name>
    <name type="common">Giant reed</name>
    <name type="synonym">Donax arundinaceus</name>
    <dbReference type="NCBI Taxonomy" id="35708"/>
    <lineage>
        <taxon>Eukaryota</taxon>
        <taxon>Viridiplantae</taxon>
        <taxon>Streptophyta</taxon>
        <taxon>Embryophyta</taxon>
        <taxon>Tracheophyta</taxon>
        <taxon>Spermatophyta</taxon>
        <taxon>Magnoliopsida</taxon>
        <taxon>Liliopsida</taxon>
        <taxon>Poales</taxon>
        <taxon>Poaceae</taxon>
        <taxon>PACMAD clade</taxon>
        <taxon>Arundinoideae</taxon>
        <taxon>Arundineae</taxon>
        <taxon>Arundo</taxon>
    </lineage>
</organism>
<dbReference type="AlphaFoldDB" id="A0A0A9GL92"/>
<proteinExistence type="predicted"/>
<name>A0A0A9GL92_ARUDO</name>
<dbReference type="EMBL" id="GBRH01172644">
    <property type="protein sequence ID" value="JAE25252.1"/>
    <property type="molecule type" value="Transcribed_RNA"/>
</dbReference>